<dbReference type="PANTHER" id="PTHR42866:SF2">
    <property type="entry name" value="3-DEOXY-MANNO-OCTULOSONATE CYTIDYLYLTRANSFERASE, MITOCHONDRIAL"/>
    <property type="match status" value="1"/>
</dbReference>
<keyword evidence="5" id="KW-0963">Cytoplasm</keyword>
<dbReference type="GO" id="GO:0016020">
    <property type="term" value="C:membrane"/>
    <property type="evidence" value="ECO:0007669"/>
    <property type="project" value="UniProtKB-SubCell"/>
</dbReference>
<comment type="subcellular location">
    <subcellularLocation>
        <location evidence="5">Cytoplasm</location>
    </subcellularLocation>
    <subcellularLocation>
        <location evidence="1">Membrane</location>
    </subcellularLocation>
</comment>
<dbReference type="GO" id="GO:0033468">
    <property type="term" value="P:CMP-keto-3-deoxy-D-manno-octulosonic acid biosynthetic process"/>
    <property type="evidence" value="ECO:0007669"/>
    <property type="project" value="UniProtKB-UniRule"/>
</dbReference>
<protein>
    <recommendedName>
        <fullName evidence="5">3-deoxy-manno-octulosonate cytidylyltransferase</fullName>
        <ecNumber evidence="5">2.7.7.38</ecNumber>
    </recommendedName>
    <alternativeName>
        <fullName evidence="5">CMP-2-keto-3-deoxyoctulosonic acid synthase</fullName>
        <shortName evidence="5">CKS</shortName>
        <shortName evidence="5">CMP-KDO synthase</shortName>
    </alternativeName>
</protein>
<reference evidence="6 7" key="2">
    <citation type="journal article" date="2016" name="ISME J.">
        <title>Heterogeneous composition of key metabolic gene clusters in a vent mussel symbiont population.</title>
        <authorList>
            <person name="Ikuta T."/>
            <person name="Takaki Y."/>
            <person name="Nagai Y."/>
            <person name="Shimamura S."/>
            <person name="Tsuda M."/>
            <person name="Kawagucci S."/>
            <person name="Aoki Y."/>
            <person name="Inoue K."/>
            <person name="Teruya M."/>
            <person name="Satou K."/>
            <person name="Teruya K."/>
            <person name="Shimoji M."/>
            <person name="Tamotsu H."/>
            <person name="Hirano T."/>
            <person name="Maruyama T."/>
            <person name="Yoshida T."/>
        </authorList>
    </citation>
    <scope>NUCLEOTIDE SEQUENCE [LARGE SCALE GENOMIC DNA]</scope>
    <source>
        <strain evidence="6 7">Myojin Knoll</strain>
    </source>
</reference>
<proteinExistence type="inferred from homology"/>
<reference evidence="6 7" key="1">
    <citation type="journal article" date="2000" name="Mar. Ecol. Prog. Ser.">
        <title>Phylogenetic characterization of endosymbionts in three hydrothermal vent mussels: influence on host distributions.</title>
        <authorList>
            <person name="Fujiwara Y."/>
            <person name="Takai K."/>
            <person name="Uematsu K."/>
            <person name="Tsuchida S."/>
            <person name="Hunt J.C."/>
            <person name="Hashimoto J."/>
        </authorList>
    </citation>
    <scope>NUCLEOTIDE SEQUENCE [LARGE SCALE GENOMIC DNA]</scope>
    <source>
        <strain evidence="6 7">Myojin Knoll</strain>
    </source>
</reference>
<dbReference type="EMBL" id="AP013042">
    <property type="protein sequence ID" value="BAS68214.1"/>
    <property type="molecule type" value="Genomic_DNA"/>
</dbReference>
<accession>A0A0P0USX5</accession>
<comment type="catalytic activity">
    <reaction evidence="5">
        <text>3-deoxy-alpha-D-manno-oct-2-ulosonate + CTP = CMP-3-deoxy-beta-D-manno-octulosonate + diphosphate</text>
        <dbReference type="Rhea" id="RHEA:23448"/>
        <dbReference type="ChEBI" id="CHEBI:33019"/>
        <dbReference type="ChEBI" id="CHEBI:37563"/>
        <dbReference type="ChEBI" id="CHEBI:85986"/>
        <dbReference type="ChEBI" id="CHEBI:85987"/>
        <dbReference type="EC" id="2.7.7.38"/>
    </reaction>
</comment>
<dbReference type="KEGG" id="ebh:BSEPE_1228"/>
<dbReference type="Pfam" id="PF02348">
    <property type="entry name" value="CTP_transf_3"/>
    <property type="match status" value="1"/>
</dbReference>
<dbReference type="STRING" id="1303921.BSEPE_1228"/>
<dbReference type="UniPathway" id="UPA00358">
    <property type="reaction ID" value="UER00476"/>
</dbReference>
<dbReference type="PANTHER" id="PTHR42866">
    <property type="entry name" value="3-DEOXY-MANNO-OCTULOSONATE CYTIDYLYLTRANSFERASE"/>
    <property type="match status" value="1"/>
</dbReference>
<dbReference type="HAMAP" id="MF_00057">
    <property type="entry name" value="KdsB"/>
    <property type="match status" value="1"/>
</dbReference>
<evidence type="ECO:0000256" key="2">
    <source>
        <dbReference type="ARBA" id="ARBA00022679"/>
    </source>
</evidence>
<dbReference type="NCBIfam" id="NF009905">
    <property type="entry name" value="PRK13368.1"/>
    <property type="match status" value="1"/>
</dbReference>
<name>A0A0P0USX5_9GAMM</name>
<dbReference type="AlphaFoldDB" id="A0A0P0USX5"/>
<comment type="similarity">
    <text evidence="5">Belongs to the KdsB family.</text>
</comment>
<dbReference type="Proteomes" id="UP000067399">
    <property type="component" value="Chromosome"/>
</dbReference>
<dbReference type="InterPro" id="IPR003329">
    <property type="entry name" value="Cytidylyl_trans"/>
</dbReference>
<evidence type="ECO:0000256" key="5">
    <source>
        <dbReference type="HAMAP-Rule" id="MF_00057"/>
    </source>
</evidence>
<dbReference type="RefSeq" id="WP_066045205.1">
    <property type="nucleotide sequence ID" value="NZ_AP013042.1"/>
</dbReference>
<keyword evidence="3 5" id="KW-0548">Nucleotidyltransferase</keyword>
<dbReference type="GO" id="GO:0008690">
    <property type="term" value="F:3-deoxy-manno-octulosonate cytidylyltransferase activity"/>
    <property type="evidence" value="ECO:0007669"/>
    <property type="project" value="UniProtKB-UniRule"/>
</dbReference>
<comment type="function">
    <text evidence="5">Activates KDO (a required 8-carbon sugar) for incorporation into bacterial lipopolysaccharide in Gram-negative bacteria.</text>
</comment>
<dbReference type="InterPro" id="IPR029044">
    <property type="entry name" value="Nucleotide-diphossugar_trans"/>
</dbReference>
<dbReference type="SUPFAM" id="SSF53448">
    <property type="entry name" value="Nucleotide-diphospho-sugar transferases"/>
    <property type="match status" value="1"/>
</dbReference>
<dbReference type="OrthoDB" id="9815559at2"/>
<dbReference type="NCBIfam" id="NF003950">
    <property type="entry name" value="PRK05450.1-3"/>
    <property type="match status" value="1"/>
</dbReference>
<evidence type="ECO:0000256" key="4">
    <source>
        <dbReference type="ARBA" id="ARBA00022985"/>
    </source>
</evidence>
<keyword evidence="2 5" id="KW-0808">Transferase</keyword>
<keyword evidence="7" id="KW-1185">Reference proteome</keyword>
<evidence type="ECO:0000313" key="6">
    <source>
        <dbReference type="EMBL" id="BAS68214.1"/>
    </source>
</evidence>
<dbReference type="CDD" id="cd02517">
    <property type="entry name" value="CMP-KDO-Synthetase"/>
    <property type="match status" value="1"/>
</dbReference>
<comment type="pathway">
    <text evidence="5">Nucleotide-sugar biosynthesis; CMP-3-deoxy-D-manno-octulosonate biosynthesis; CMP-3-deoxy-D-manno-octulosonate from 3-deoxy-D-manno-octulosonate and CTP: step 1/1.</text>
</comment>
<dbReference type="NCBIfam" id="NF003952">
    <property type="entry name" value="PRK05450.1-5"/>
    <property type="match status" value="1"/>
</dbReference>
<sequence>MGFSVIIPARYASSRLSAKLVQDIHGKPLIQHTYENAIKSGADSVIIATDNTIIEEISRNFGATTCMTSKVHTSGTGRIAEVLETLNINDEQIIVNVQGDEPMLDAQVIKQVAQNLADSQMQMATLCENVIDKAQYLDPDCVKVVFDKFGKALYFSRSPIPAFRDEVDFDASLCFKHIGIYAYRCGFIKQYLTMDSSRYEQVEKLEQLTVLNEGFGIHVSKACAPTGFGVDTAEDLEKVREALK</sequence>
<dbReference type="NCBIfam" id="TIGR00466">
    <property type="entry name" value="kdsB"/>
    <property type="match status" value="1"/>
</dbReference>
<dbReference type="EC" id="2.7.7.38" evidence="5"/>
<keyword evidence="4 5" id="KW-0448">Lipopolysaccharide biosynthesis</keyword>
<dbReference type="Gene3D" id="3.90.550.10">
    <property type="entry name" value="Spore Coat Polysaccharide Biosynthesis Protein SpsA, Chain A"/>
    <property type="match status" value="1"/>
</dbReference>
<evidence type="ECO:0000313" key="7">
    <source>
        <dbReference type="Proteomes" id="UP000067399"/>
    </source>
</evidence>
<dbReference type="GO" id="GO:0009103">
    <property type="term" value="P:lipopolysaccharide biosynthetic process"/>
    <property type="evidence" value="ECO:0007669"/>
    <property type="project" value="UniProtKB-UniRule"/>
</dbReference>
<organism evidence="6 7">
    <name type="scientific">endosymbiont of Bathymodiolus septemdierum str. Myojin knoll</name>
    <dbReference type="NCBI Taxonomy" id="1303921"/>
    <lineage>
        <taxon>Bacteria</taxon>
        <taxon>Pseudomonadati</taxon>
        <taxon>Pseudomonadota</taxon>
        <taxon>Gammaproteobacteria</taxon>
        <taxon>sulfur-oxidizing symbionts</taxon>
    </lineage>
</organism>
<dbReference type="GO" id="GO:0005829">
    <property type="term" value="C:cytosol"/>
    <property type="evidence" value="ECO:0007669"/>
    <property type="project" value="TreeGrafter"/>
</dbReference>
<evidence type="ECO:0000256" key="3">
    <source>
        <dbReference type="ARBA" id="ARBA00022695"/>
    </source>
</evidence>
<dbReference type="InterPro" id="IPR004528">
    <property type="entry name" value="KdsB"/>
</dbReference>
<gene>
    <name evidence="5 6" type="primary">kdsB</name>
    <name evidence="6" type="ORF">BSEPE_1228</name>
</gene>
<dbReference type="FunFam" id="3.90.550.10:FF:000011">
    <property type="entry name" value="3-deoxy-manno-octulosonate cytidylyltransferase"/>
    <property type="match status" value="1"/>
</dbReference>
<evidence type="ECO:0000256" key="1">
    <source>
        <dbReference type="ARBA" id="ARBA00004370"/>
    </source>
</evidence>